<accession>A0A7J9SNE1</accession>
<reference evidence="1 2" key="1">
    <citation type="submission" date="2020-08" db="EMBL/GenBank/DDBJ databases">
        <authorList>
            <person name="Seo M.-J."/>
        </authorList>
    </citation>
    <scope>NUCLEOTIDE SEQUENCE [LARGE SCALE GENOMIC DNA]</scope>
    <source>
        <strain evidence="1 2">MBLA0160</strain>
    </source>
</reference>
<comment type="caution">
    <text evidence="1">The sequence shown here is derived from an EMBL/GenBank/DDBJ whole genome shotgun (WGS) entry which is preliminary data.</text>
</comment>
<sequence length="112" mass="13126">MESDRTIEALGNEYNPDILRAADEAYSAQEFSDMLDIPIATCYRRIEELTEAGLLELHDRVLSDEHRRTNVYRREVDEVVIRFDGNELNVQVTERPEVKNKLDDVWRTISNE</sequence>
<evidence type="ECO:0000313" key="1">
    <source>
        <dbReference type="EMBL" id="MBB6647696.1"/>
    </source>
</evidence>
<dbReference type="SUPFAM" id="SSF46785">
    <property type="entry name" value="Winged helix' DNA-binding domain"/>
    <property type="match status" value="1"/>
</dbReference>
<dbReference type="InterPro" id="IPR036388">
    <property type="entry name" value="WH-like_DNA-bd_sf"/>
</dbReference>
<proteinExistence type="predicted"/>
<dbReference type="InterPro" id="IPR036390">
    <property type="entry name" value="WH_DNA-bd_sf"/>
</dbReference>
<gene>
    <name evidence="1" type="ORF">H5V44_15630</name>
</gene>
<dbReference type="EMBL" id="JACKXD010000006">
    <property type="protein sequence ID" value="MBB6647696.1"/>
    <property type="molecule type" value="Genomic_DNA"/>
</dbReference>
<dbReference type="Pfam" id="PF12840">
    <property type="entry name" value="HTH_20"/>
    <property type="match status" value="1"/>
</dbReference>
<dbReference type="Gene3D" id="1.10.10.10">
    <property type="entry name" value="Winged helix-like DNA-binding domain superfamily/Winged helix DNA-binding domain"/>
    <property type="match status" value="1"/>
</dbReference>
<keyword evidence="2" id="KW-1185">Reference proteome</keyword>
<dbReference type="AlphaFoldDB" id="A0A7J9SNE1"/>
<name>A0A7J9SNE1_9EURY</name>
<dbReference type="Proteomes" id="UP000546257">
    <property type="component" value="Unassembled WGS sequence"/>
</dbReference>
<organism evidence="1 2">
    <name type="scientific">Halobellus ruber</name>
    <dbReference type="NCBI Taxonomy" id="2761102"/>
    <lineage>
        <taxon>Archaea</taxon>
        <taxon>Methanobacteriati</taxon>
        <taxon>Methanobacteriota</taxon>
        <taxon>Stenosarchaea group</taxon>
        <taxon>Halobacteria</taxon>
        <taxon>Halobacteriales</taxon>
        <taxon>Haloferacaceae</taxon>
        <taxon>Halobellus</taxon>
    </lineage>
</organism>
<evidence type="ECO:0000313" key="2">
    <source>
        <dbReference type="Proteomes" id="UP000546257"/>
    </source>
</evidence>
<protein>
    <submittedName>
        <fullName evidence="1">Helix-turn-helix transcriptional regulator</fullName>
    </submittedName>
</protein>
<dbReference type="RefSeq" id="WP_185194065.1">
    <property type="nucleotide sequence ID" value="NZ_JACKXD010000006.1"/>
</dbReference>